<evidence type="ECO:0000313" key="1">
    <source>
        <dbReference type="EMBL" id="KAL0197228.1"/>
    </source>
</evidence>
<gene>
    <name evidence="1" type="ORF">M9458_005768</name>
</gene>
<feature type="non-terminal residue" evidence="1">
    <location>
        <position position="95"/>
    </location>
</feature>
<proteinExistence type="predicted"/>
<dbReference type="Gene3D" id="3.40.50.300">
    <property type="entry name" value="P-loop containing nucleotide triphosphate hydrolases"/>
    <property type="match status" value="1"/>
</dbReference>
<dbReference type="SUPFAM" id="SSF52540">
    <property type="entry name" value="P-loop containing nucleoside triphosphate hydrolases"/>
    <property type="match status" value="1"/>
</dbReference>
<protein>
    <submittedName>
        <fullName evidence="1">Uncharacterized protein</fullName>
    </submittedName>
</protein>
<keyword evidence="2" id="KW-1185">Reference proteome</keyword>
<sequence>CVKDLLRREIYPIIIFIKICERNIKKLRRLPLKVDSEEEFLKMCRSKEKELETLPCLYAGVEPDSWGGVEDLVRIVKDKIFEEQKKTVWVEQDLL</sequence>
<dbReference type="PANTHER" id="PTHR14559">
    <property type="entry name" value="CASPASE RECRUITMENT DOMAIN FAMILY"/>
    <property type="match status" value="1"/>
</dbReference>
<feature type="non-terminal residue" evidence="1">
    <location>
        <position position="1"/>
    </location>
</feature>
<reference evidence="1 2" key="1">
    <citation type="submission" date="2024-05" db="EMBL/GenBank/DDBJ databases">
        <title>Genome sequencing and assembly of Indian major carp, Cirrhinus mrigala (Hamilton, 1822).</title>
        <authorList>
            <person name="Mohindra V."/>
            <person name="Chowdhury L.M."/>
            <person name="Lal K."/>
            <person name="Jena J.K."/>
        </authorList>
    </citation>
    <scope>NUCLEOTIDE SEQUENCE [LARGE SCALE GENOMIC DNA]</scope>
    <source>
        <strain evidence="1">CM1030</strain>
        <tissue evidence="1">Blood</tissue>
    </source>
</reference>
<evidence type="ECO:0000313" key="2">
    <source>
        <dbReference type="Proteomes" id="UP001529510"/>
    </source>
</evidence>
<dbReference type="InterPro" id="IPR027417">
    <property type="entry name" value="P-loop_NTPase"/>
</dbReference>
<comment type="caution">
    <text evidence="1">The sequence shown here is derived from an EMBL/GenBank/DDBJ whole genome shotgun (WGS) entry which is preliminary data.</text>
</comment>
<dbReference type="AlphaFoldDB" id="A0ABD0RFB9"/>
<organism evidence="1 2">
    <name type="scientific">Cirrhinus mrigala</name>
    <name type="common">Mrigala</name>
    <dbReference type="NCBI Taxonomy" id="683832"/>
    <lineage>
        <taxon>Eukaryota</taxon>
        <taxon>Metazoa</taxon>
        <taxon>Chordata</taxon>
        <taxon>Craniata</taxon>
        <taxon>Vertebrata</taxon>
        <taxon>Euteleostomi</taxon>
        <taxon>Actinopterygii</taxon>
        <taxon>Neopterygii</taxon>
        <taxon>Teleostei</taxon>
        <taxon>Ostariophysi</taxon>
        <taxon>Cypriniformes</taxon>
        <taxon>Cyprinidae</taxon>
        <taxon>Labeoninae</taxon>
        <taxon>Labeonini</taxon>
        <taxon>Cirrhinus</taxon>
    </lineage>
</organism>
<accession>A0ABD0RFB9</accession>
<name>A0ABD0RFB9_CIRMR</name>
<dbReference type="EMBL" id="JAMKFB020000003">
    <property type="protein sequence ID" value="KAL0197228.1"/>
    <property type="molecule type" value="Genomic_DNA"/>
</dbReference>
<dbReference type="PANTHER" id="PTHR14559:SF4">
    <property type="entry name" value="CASPASE RECRUITMENT DOMAIN-CONTAINING PROTEIN 11"/>
    <property type="match status" value="1"/>
</dbReference>
<dbReference type="Proteomes" id="UP001529510">
    <property type="component" value="Unassembled WGS sequence"/>
</dbReference>